<keyword evidence="1" id="KW-0472">Membrane</keyword>
<gene>
    <name evidence="2" type="ORF">IAA45_00870</name>
</gene>
<feature type="transmembrane region" description="Helical" evidence="1">
    <location>
        <begin position="40"/>
        <end position="59"/>
    </location>
</feature>
<keyword evidence="1" id="KW-0812">Transmembrane</keyword>
<organism evidence="2 3">
    <name type="scientific">Candidatus Blautia gallistercoris</name>
    <dbReference type="NCBI Taxonomy" id="2838490"/>
    <lineage>
        <taxon>Bacteria</taxon>
        <taxon>Bacillati</taxon>
        <taxon>Bacillota</taxon>
        <taxon>Clostridia</taxon>
        <taxon>Lachnospirales</taxon>
        <taxon>Lachnospiraceae</taxon>
        <taxon>Blautia</taxon>
    </lineage>
</organism>
<dbReference type="EMBL" id="DXEX01000022">
    <property type="protein sequence ID" value="HIX58258.1"/>
    <property type="molecule type" value="Genomic_DNA"/>
</dbReference>
<comment type="caution">
    <text evidence="2">The sequence shown here is derived from an EMBL/GenBank/DDBJ whole genome shotgun (WGS) entry which is preliminary data.</text>
</comment>
<keyword evidence="1" id="KW-1133">Transmembrane helix</keyword>
<evidence type="ECO:0000256" key="1">
    <source>
        <dbReference type="SAM" id="Phobius"/>
    </source>
</evidence>
<evidence type="ECO:0000313" key="3">
    <source>
        <dbReference type="Proteomes" id="UP000886817"/>
    </source>
</evidence>
<reference evidence="2" key="1">
    <citation type="journal article" date="2021" name="PeerJ">
        <title>Extensive microbial diversity within the chicken gut microbiome revealed by metagenomics and culture.</title>
        <authorList>
            <person name="Gilroy R."/>
            <person name="Ravi A."/>
            <person name="Getino M."/>
            <person name="Pursley I."/>
            <person name="Horton D.L."/>
            <person name="Alikhan N.F."/>
            <person name="Baker D."/>
            <person name="Gharbi K."/>
            <person name="Hall N."/>
            <person name="Watson M."/>
            <person name="Adriaenssens E.M."/>
            <person name="Foster-Nyarko E."/>
            <person name="Jarju S."/>
            <person name="Secka A."/>
            <person name="Antonio M."/>
            <person name="Oren A."/>
            <person name="Chaudhuri R.R."/>
            <person name="La Ragione R."/>
            <person name="Hildebrand F."/>
            <person name="Pallen M.J."/>
        </authorList>
    </citation>
    <scope>NUCLEOTIDE SEQUENCE</scope>
    <source>
        <strain evidence="2">ChiSjej1B19-8411</strain>
    </source>
</reference>
<name>A0A9D1WG37_9FIRM</name>
<feature type="non-terminal residue" evidence="2">
    <location>
        <position position="1"/>
    </location>
</feature>
<dbReference type="AlphaFoldDB" id="A0A9D1WG37"/>
<sequence>DPFFLFLFILLTGIAGQGYLVPVGLFVHMGSGSEAVCMKQFYFVSFLNISIFYFTDTILKQDTDNKTSIREDGGNV</sequence>
<dbReference type="Proteomes" id="UP000886817">
    <property type="component" value="Unassembled WGS sequence"/>
</dbReference>
<reference evidence="2" key="2">
    <citation type="submission" date="2021-04" db="EMBL/GenBank/DDBJ databases">
        <authorList>
            <person name="Gilroy R."/>
        </authorList>
    </citation>
    <scope>NUCLEOTIDE SEQUENCE</scope>
    <source>
        <strain evidence="2">ChiSjej1B19-8411</strain>
    </source>
</reference>
<accession>A0A9D1WG37</accession>
<proteinExistence type="predicted"/>
<evidence type="ECO:0000313" key="2">
    <source>
        <dbReference type="EMBL" id="HIX58258.1"/>
    </source>
</evidence>
<protein>
    <submittedName>
        <fullName evidence="2">Uncharacterized protein</fullName>
    </submittedName>
</protein>